<sequence length="127" mass="14818">MLSRGGRKRKFKKRNARPKINAKIGNFLSSISHIQIKIELSINTCRDRTWKGYDTERQNTVGQMFVVPCFVVSCSVRFVFWRSLFCPSPDKYQRILLGSAIHIRVGWIWSHIGNTGELRGYQWITLD</sequence>
<keyword evidence="2" id="KW-1185">Reference proteome</keyword>
<dbReference type="EMBL" id="CAVMJV010000109">
    <property type="protein sequence ID" value="CAK5100857.1"/>
    <property type="molecule type" value="Genomic_DNA"/>
</dbReference>
<name>A0ACB1AQY0_MELEN</name>
<accession>A0ACB1AQY0</accession>
<organism evidence="1 2">
    <name type="scientific">Meloidogyne enterolobii</name>
    <name type="common">Root-knot nematode worm</name>
    <name type="synonym">Meloidogyne mayaguensis</name>
    <dbReference type="NCBI Taxonomy" id="390850"/>
    <lineage>
        <taxon>Eukaryota</taxon>
        <taxon>Metazoa</taxon>
        <taxon>Ecdysozoa</taxon>
        <taxon>Nematoda</taxon>
        <taxon>Chromadorea</taxon>
        <taxon>Rhabditida</taxon>
        <taxon>Tylenchina</taxon>
        <taxon>Tylenchomorpha</taxon>
        <taxon>Tylenchoidea</taxon>
        <taxon>Meloidogynidae</taxon>
        <taxon>Meloidogyninae</taxon>
        <taxon>Meloidogyne</taxon>
    </lineage>
</organism>
<protein>
    <submittedName>
        <fullName evidence="1">Uncharacterized protein</fullName>
    </submittedName>
</protein>
<dbReference type="Proteomes" id="UP001497535">
    <property type="component" value="Unassembled WGS sequence"/>
</dbReference>
<evidence type="ECO:0000313" key="1">
    <source>
        <dbReference type="EMBL" id="CAK5100857.1"/>
    </source>
</evidence>
<reference evidence="1" key="1">
    <citation type="submission" date="2023-11" db="EMBL/GenBank/DDBJ databases">
        <authorList>
            <person name="Poullet M."/>
        </authorList>
    </citation>
    <scope>NUCLEOTIDE SEQUENCE</scope>
    <source>
        <strain evidence="1">E1834</strain>
    </source>
</reference>
<proteinExistence type="predicted"/>
<evidence type="ECO:0000313" key="2">
    <source>
        <dbReference type="Proteomes" id="UP001497535"/>
    </source>
</evidence>
<gene>
    <name evidence="1" type="ORF">MENTE1834_LOCUS42153</name>
</gene>
<comment type="caution">
    <text evidence="1">The sequence shown here is derived from an EMBL/GenBank/DDBJ whole genome shotgun (WGS) entry which is preliminary data.</text>
</comment>